<name>B9XAJ9_PEDPL</name>
<dbReference type="Gene3D" id="3.10.50.40">
    <property type="match status" value="1"/>
</dbReference>
<dbReference type="Pfam" id="PF13616">
    <property type="entry name" value="Rotamase_3"/>
    <property type="match status" value="1"/>
</dbReference>
<dbReference type="SUPFAM" id="SSF109998">
    <property type="entry name" value="Triger factor/SurA peptide-binding domain-like"/>
    <property type="match status" value="1"/>
</dbReference>
<evidence type="ECO:0000313" key="5">
    <source>
        <dbReference type="Proteomes" id="UP000003688"/>
    </source>
</evidence>
<dbReference type="EMBL" id="ABOX02000002">
    <property type="protein sequence ID" value="EEF63034.1"/>
    <property type="molecule type" value="Genomic_DNA"/>
</dbReference>
<reference evidence="4 5" key="1">
    <citation type="journal article" date="2011" name="J. Bacteriol.">
        <title>Genome sequence of 'Pedosphaera parvula' Ellin514, an aerobic Verrucomicrobial isolate from pasture soil.</title>
        <authorList>
            <person name="Kant R."/>
            <person name="van Passel M.W."/>
            <person name="Sangwan P."/>
            <person name="Palva A."/>
            <person name="Lucas S."/>
            <person name="Copeland A."/>
            <person name="Lapidus A."/>
            <person name="Glavina Del Rio T."/>
            <person name="Dalin E."/>
            <person name="Tice H."/>
            <person name="Bruce D."/>
            <person name="Goodwin L."/>
            <person name="Pitluck S."/>
            <person name="Chertkov O."/>
            <person name="Larimer F.W."/>
            <person name="Land M.L."/>
            <person name="Hauser L."/>
            <person name="Brettin T.S."/>
            <person name="Detter J.C."/>
            <person name="Han S."/>
            <person name="de Vos W.M."/>
            <person name="Janssen P.H."/>
            <person name="Smidt H."/>
        </authorList>
    </citation>
    <scope>NUCLEOTIDE SEQUENCE [LARGE SCALE GENOMIC DNA]</scope>
    <source>
        <strain evidence="4 5">Ellin514</strain>
    </source>
</reference>
<accession>B9XAJ9</accession>
<feature type="domain" description="PpiC" evidence="3">
    <location>
        <begin position="169"/>
        <end position="282"/>
    </location>
</feature>
<keyword evidence="2" id="KW-0732">Signal</keyword>
<evidence type="ECO:0000313" key="4">
    <source>
        <dbReference type="EMBL" id="EEF63034.1"/>
    </source>
</evidence>
<dbReference type="OrthoDB" id="195129at2"/>
<keyword evidence="5" id="KW-1185">Reference proteome</keyword>
<dbReference type="SUPFAM" id="SSF54534">
    <property type="entry name" value="FKBP-like"/>
    <property type="match status" value="1"/>
</dbReference>
<dbReference type="Proteomes" id="UP000003688">
    <property type="component" value="Unassembled WGS sequence"/>
</dbReference>
<dbReference type="InterPro" id="IPR027304">
    <property type="entry name" value="Trigger_fact/SurA_dom_sf"/>
</dbReference>
<proteinExistence type="predicted"/>
<comment type="caution">
    <text evidence="4">The sequence shown here is derived from an EMBL/GenBank/DDBJ whole genome shotgun (WGS) entry which is preliminary data.</text>
</comment>
<dbReference type="GO" id="GO:0003755">
    <property type="term" value="F:peptidyl-prolyl cis-trans isomerase activity"/>
    <property type="evidence" value="ECO:0007669"/>
    <property type="project" value="UniProtKB-KW"/>
</dbReference>
<feature type="chain" id="PRO_5002892879" evidence="2">
    <location>
        <begin position="27"/>
        <end position="325"/>
    </location>
</feature>
<sequence precursor="true">MYLLPKVIILCAMDLFLFSRPGSANAQTPVPATNNSTSVALTSNQASTLEKLWESPGNTVVGVVQGVNITKDDLLKDMWLQNAPAALDELLRQRAVKCAAESAGVKITTDDFQAKANEDIKRTHSSNLNEMLQHHNTTPAHYQRICEGNMLLEAYIRQSIMTIDAKDYADWVKVRYIYIADAGYNSIPAKKEQTSIETKKKADQILTKIRNGTDFAKLADEFTDSPENVVDGKKQGGYMGWRARSWTQFTPAFEAAVFKLKQGEVSEPIRSDFGYYLAKVEATGLEVKDKDPELKKLIADGKVRPLIDSTLENIWLNSRMDNRLK</sequence>
<evidence type="ECO:0000259" key="3">
    <source>
        <dbReference type="PROSITE" id="PS50198"/>
    </source>
</evidence>
<keyword evidence="1" id="KW-0697">Rotamase</keyword>
<feature type="signal peptide" evidence="2">
    <location>
        <begin position="1"/>
        <end position="26"/>
    </location>
</feature>
<dbReference type="PANTHER" id="PTHR47245">
    <property type="entry name" value="PEPTIDYLPROLYL ISOMERASE"/>
    <property type="match status" value="1"/>
</dbReference>
<dbReference type="RefSeq" id="WP_007412847.1">
    <property type="nucleotide sequence ID" value="NZ_ABOX02000002.1"/>
</dbReference>
<dbReference type="PROSITE" id="PS50198">
    <property type="entry name" value="PPIC_PPIASE_2"/>
    <property type="match status" value="1"/>
</dbReference>
<organism evidence="4 5">
    <name type="scientific">Pedosphaera parvula (strain Ellin514)</name>
    <dbReference type="NCBI Taxonomy" id="320771"/>
    <lineage>
        <taxon>Bacteria</taxon>
        <taxon>Pseudomonadati</taxon>
        <taxon>Verrucomicrobiota</taxon>
        <taxon>Pedosphaerae</taxon>
        <taxon>Pedosphaerales</taxon>
        <taxon>Pedosphaeraceae</taxon>
        <taxon>Pedosphaera</taxon>
    </lineage>
</organism>
<keyword evidence="1 4" id="KW-0413">Isomerase</keyword>
<dbReference type="PANTHER" id="PTHR47245:SF2">
    <property type="entry name" value="PEPTIDYL-PROLYL CIS-TRANS ISOMERASE HP_0175-RELATED"/>
    <property type="match status" value="1"/>
</dbReference>
<dbReference type="InterPro" id="IPR046357">
    <property type="entry name" value="PPIase_dom_sf"/>
</dbReference>
<evidence type="ECO:0000256" key="1">
    <source>
        <dbReference type="PROSITE-ProRule" id="PRU00278"/>
    </source>
</evidence>
<gene>
    <name evidence="4" type="ORF">Cflav_PD5669</name>
</gene>
<dbReference type="InterPro" id="IPR050245">
    <property type="entry name" value="PrsA_foldase"/>
</dbReference>
<dbReference type="STRING" id="320771.Cflav_PD5669"/>
<dbReference type="AlphaFoldDB" id="B9XAJ9"/>
<dbReference type="InterPro" id="IPR000297">
    <property type="entry name" value="PPIase_PpiC"/>
</dbReference>
<protein>
    <submittedName>
        <fullName evidence="4">PpiC-type peptidyl-prolyl cis-trans isomerase</fullName>
    </submittedName>
</protein>
<evidence type="ECO:0000256" key="2">
    <source>
        <dbReference type="SAM" id="SignalP"/>
    </source>
</evidence>